<dbReference type="InterPro" id="IPR011330">
    <property type="entry name" value="Glyco_hydro/deAcase_b/a-brl"/>
</dbReference>
<organism evidence="5 6">
    <name type="scientific">Neobacillus piezotolerans</name>
    <dbReference type="NCBI Taxonomy" id="2259171"/>
    <lineage>
        <taxon>Bacteria</taxon>
        <taxon>Bacillati</taxon>
        <taxon>Bacillota</taxon>
        <taxon>Bacilli</taxon>
        <taxon>Bacillales</taxon>
        <taxon>Bacillaceae</taxon>
        <taxon>Neobacillus</taxon>
    </lineage>
</organism>
<dbReference type="SUPFAM" id="SSF88713">
    <property type="entry name" value="Glycoside hydrolase/deacetylase"/>
    <property type="match status" value="1"/>
</dbReference>
<evidence type="ECO:0000256" key="3">
    <source>
        <dbReference type="SAM" id="MobiDB-lite"/>
    </source>
</evidence>
<evidence type="ECO:0000259" key="4">
    <source>
        <dbReference type="Pfam" id="PF01522"/>
    </source>
</evidence>
<feature type="compositionally biased region" description="Acidic residues" evidence="3">
    <location>
        <begin position="35"/>
        <end position="63"/>
    </location>
</feature>
<comment type="subcellular location">
    <subcellularLocation>
        <location evidence="1">Secreted</location>
    </subcellularLocation>
</comment>
<dbReference type="Pfam" id="PF01522">
    <property type="entry name" value="Polysacc_deac_1"/>
    <property type="match status" value="1"/>
</dbReference>
<evidence type="ECO:0000256" key="2">
    <source>
        <dbReference type="ARBA" id="ARBA00022729"/>
    </source>
</evidence>
<sequence length="399" mass="46015">MKRCLFLSILLFLSACSGKEVSLPVNQNENEATEIIEEGDEPSSESELENYNESKEDNEENVLEEAKEKEGKEEKVTLVPYEGGVEHIFFHPLMAYPELSFSGPQAQGYNDWFVTVDEFNRTLEELYKHDFILVHLEDVYEKVDGKIKEKTLELPEGKKPLVISIDDVNYYKYMREQGNVHQLILDNDGRVATYSINPKGEEVISYENEIIPILDTFVDENPDFSYEGAKGVIALTGYEGVLGYRTDNLDSPHYEKEKEKAIAVVKRLKETGWTFGNHSYAHIDIGKATLERVKRDTKRWKEEVEIITGPTHLYFYPFGSRVKHGGEKFQYLAEEGYEVIAAVGPTTFTEVMDNVYTQDRRRIDGMALIEQPHLLTDLLDADYVVDRESRPERYFKEEK</sequence>
<proteinExistence type="predicted"/>
<keyword evidence="2" id="KW-0732">Signal</keyword>
<gene>
    <name evidence="5" type="ORF">DRW41_00665</name>
</gene>
<name>A0A3D8GUM2_9BACI</name>
<dbReference type="OrthoDB" id="3722973at2"/>
<evidence type="ECO:0000313" key="6">
    <source>
        <dbReference type="Proteomes" id="UP000257144"/>
    </source>
</evidence>
<dbReference type="Gene3D" id="3.20.20.370">
    <property type="entry name" value="Glycoside hydrolase/deacetylase"/>
    <property type="match status" value="1"/>
</dbReference>
<comment type="caution">
    <text evidence="5">The sequence shown here is derived from an EMBL/GenBank/DDBJ whole genome shotgun (WGS) entry which is preliminary data.</text>
</comment>
<protein>
    <recommendedName>
        <fullName evidence="4">NodB homology domain-containing protein</fullName>
    </recommendedName>
</protein>
<dbReference type="EMBL" id="QNQT01000001">
    <property type="protein sequence ID" value="RDU38117.1"/>
    <property type="molecule type" value="Genomic_DNA"/>
</dbReference>
<feature type="domain" description="NodB homology" evidence="4">
    <location>
        <begin position="263"/>
        <end position="324"/>
    </location>
</feature>
<dbReference type="PROSITE" id="PS51257">
    <property type="entry name" value="PROKAR_LIPOPROTEIN"/>
    <property type="match status" value="1"/>
</dbReference>
<dbReference type="GO" id="GO:0016810">
    <property type="term" value="F:hydrolase activity, acting on carbon-nitrogen (but not peptide) bonds"/>
    <property type="evidence" value="ECO:0007669"/>
    <property type="project" value="InterPro"/>
</dbReference>
<dbReference type="PANTHER" id="PTHR34216:SF3">
    <property type="entry name" value="POLY-BETA-1,6-N-ACETYL-D-GLUCOSAMINE N-DEACETYLASE"/>
    <property type="match status" value="1"/>
</dbReference>
<reference evidence="5 6" key="1">
    <citation type="submission" date="2018-07" db="EMBL/GenBank/DDBJ databases">
        <title>Bacillus sp. YLB-04 draft genome sequence.</title>
        <authorList>
            <person name="Yu L."/>
            <person name="Tang X."/>
        </authorList>
    </citation>
    <scope>NUCLEOTIDE SEQUENCE [LARGE SCALE GENOMIC DNA]</scope>
    <source>
        <strain evidence="5 6">YLB-04</strain>
    </source>
</reference>
<evidence type="ECO:0000256" key="1">
    <source>
        <dbReference type="ARBA" id="ARBA00004613"/>
    </source>
</evidence>
<dbReference type="Proteomes" id="UP000257144">
    <property type="component" value="Unassembled WGS sequence"/>
</dbReference>
<dbReference type="GO" id="GO:0005975">
    <property type="term" value="P:carbohydrate metabolic process"/>
    <property type="evidence" value="ECO:0007669"/>
    <property type="project" value="InterPro"/>
</dbReference>
<evidence type="ECO:0000313" key="5">
    <source>
        <dbReference type="EMBL" id="RDU38117.1"/>
    </source>
</evidence>
<feature type="region of interest" description="Disordered" evidence="3">
    <location>
        <begin position="35"/>
        <end position="74"/>
    </location>
</feature>
<accession>A0A3D8GUM2</accession>
<dbReference type="AlphaFoldDB" id="A0A3D8GUM2"/>
<dbReference type="InterPro" id="IPR051398">
    <property type="entry name" value="Polysacch_Deacetylase"/>
</dbReference>
<dbReference type="GO" id="GO:0005576">
    <property type="term" value="C:extracellular region"/>
    <property type="evidence" value="ECO:0007669"/>
    <property type="project" value="UniProtKB-SubCell"/>
</dbReference>
<dbReference type="RefSeq" id="WP_115450035.1">
    <property type="nucleotide sequence ID" value="NZ_QNQT01000001.1"/>
</dbReference>
<keyword evidence="6" id="KW-1185">Reference proteome</keyword>
<dbReference type="InterPro" id="IPR002509">
    <property type="entry name" value="NODB_dom"/>
</dbReference>
<dbReference type="PANTHER" id="PTHR34216">
    <property type="match status" value="1"/>
</dbReference>
<feature type="compositionally biased region" description="Basic and acidic residues" evidence="3">
    <location>
        <begin position="64"/>
        <end position="74"/>
    </location>
</feature>